<dbReference type="PROSITE" id="PS01095">
    <property type="entry name" value="GH18_1"/>
    <property type="match status" value="1"/>
</dbReference>
<evidence type="ECO:0000256" key="2">
    <source>
        <dbReference type="ARBA" id="ARBA00004613"/>
    </source>
</evidence>
<gene>
    <name evidence="17" type="ORF">ILEXP_LOCUS46822</name>
</gene>
<dbReference type="CDD" id="cd02877">
    <property type="entry name" value="GH18_hevamine_XipI_class_III"/>
    <property type="match status" value="1"/>
</dbReference>
<evidence type="ECO:0000259" key="16">
    <source>
        <dbReference type="PROSITE" id="PS51910"/>
    </source>
</evidence>
<dbReference type="PROSITE" id="PS51910">
    <property type="entry name" value="GH18_2"/>
    <property type="match status" value="1"/>
</dbReference>
<comment type="caution">
    <text evidence="17">The sequence shown here is derived from an EMBL/GenBank/DDBJ whole genome shotgun (WGS) entry which is preliminary data.</text>
</comment>
<dbReference type="GO" id="GO:0006032">
    <property type="term" value="P:chitin catabolic process"/>
    <property type="evidence" value="ECO:0007669"/>
    <property type="project" value="UniProtKB-KW"/>
</dbReference>
<evidence type="ECO:0000256" key="15">
    <source>
        <dbReference type="SAM" id="SignalP"/>
    </source>
</evidence>
<keyword evidence="10" id="KW-0119">Carbohydrate metabolism</keyword>
<dbReference type="EMBL" id="CAUOFW020006946">
    <property type="protein sequence ID" value="CAK9176957.1"/>
    <property type="molecule type" value="Genomic_DNA"/>
</dbReference>
<evidence type="ECO:0000256" key="14">
    <source>
        <dbReference type="RuleBase" id="RU000489"/>
    </source>
</evidence>
<evidence type="ECO:0000256" key="1">
    <source>
        <dbReference type="ARBA" id="ARBA00000822"/>
    </source>
</evidence>
<sequence>MASYSQASFFALSLFILSLFGSSNACGIAIYWGQNGNEGTLAAACATGYYQFINIAFLTTFGSGQTPVLNLAGHCDPPSGTCTTLSNDIRACQNQGIKVFLSLGGGVSSASLSSPDDAKQVANYLWNNFLGGQSSSRPLGDAILDGIDFDIESGSGLYWDDFARALSEFSSQRRVYLSAAPQCPFPDAQLNTAIQTGLFDYVWIQFYNNPPCAYSDNSADNLLASWNQWTSVPSNQIFLGLPAAPAAAGSGYIPPDVLISQVLPYIKTASKYGGVMLWSRYYDDGYSSAIIDSVCSAMMVYACLTK</sequence>
<proteinExistence type="inferred from homology"/>
<reference evidence="17 18" key="1">
    <citation type="submission" date="2024-02" db="EMBL/GenBank/DDBJ databases">
        <authorList>
            <person name="Vignale AGUSTIN F."/>
            <person name="Sosa J E."/>
            <person name="Modenutti C."/>
        </authorList>
    </citation>
    <scope>NUCLEOTIDE SEQUENCE [LARGE SCALE GENOMIC DNA]</scope>
</reference>
<dbReference type="PANTHER" id="PTHR45708:SF22">
    <property type="entry name" value="ACIDIC ENDOCHITINASE"/>
    <property type="match status" value="1"/>
</dbReference>
<comment type="catalytic activity">
    <reaction evidence="1">
        <text>Random endo-hydrolysis of N-acetyl-beta-D-glucosaminide (1-&gt;4)-beta-linkages in chitin and chitodextrins.</text>
        <dbReference type="EC" id="3.2.1.14"/>
    </reaction>
</comment>
<dbReference type="GO" id="GO:0000272">
    <property type="term" value="P:polysaccharide catabolic process"/>
    <property type="evidence" value="ECO:0007669"/>
    <property type="project" value="UniProtKB-KW"/>
</dbReference>
<dbReference type="PANTHER" id="PTHR45708">
    <property type="entry name" value="ENDOCHITINASE"/>
    <property type="match status" value="1"/>
</dbReference>
<evidence type="ECO:0000256" key="9">
    <source>
        <dbReference type="ARBA" id="ARBA00023157"/>
    </source>
</evidence>
<feature type="domain" description="GH18" evidence="16">
    <location>
        <begin position="26"/>
        <end position="297"/>
    </location>
</feature>
<evidence type="ECO:0000256" key="7">
    <source>
        <dbReference type="ARBA" id="ARBA00022801"/>
    </source>
</evidence>
<dbReference type="Pfam" id="PF00704">
    <property type="entry name" value="Glyco_hydro_18"/>
    <property type="match status" value="1"/>
</dbReference>
<evidence type="ECO:0000313" key="18">
    <source>
        <dbReference type="Proteomes" id="UP001642360"/>
    </source>
</evidence>
<keyword evidence="18" id="KW-1185">Reference proteome</keyword>
<evidence type="ECO:0000256" key="12">
    <source>
        <dbReference type="ARBA" id="ARBA00023326"/>
    </source>
</evidence>
<dbReference type="GO" id="GO:0008843">
    <property type="term" value="F:endochitinase activity"/>
    <property type="evidence" value="ECO:0007669"/>
    <property type="project" value="UniProtKB-EC"/>
</dbReference>
<evidence type="ECO:0000256" key="3">
    <source>
        <dbReference type="ARBA" id="ARBA00009121"/>
    </source>
</evidence>
<keyword evidence="12" id="KW-0624">Polysaccharide degradation</keyword>
<organism evidence="17 18">
    <name type="scientific">Ilex paraguariensis</name>
    <name type="common">yerba mate</name>
    <dbReference type="NCBI Taxonomy" id="185542"/>
    <lineage>
        <taxon>Eukaryota</taxon>
        <taxon>Viridiplantae</taxon>
        <taxon>Streptophyta</taxon>
        <taxon>Embryophyta</taxon>
        <taxon>Tracheophyta</taxon>
        <taxon>Spermatophyta</taxon>
        <taxon>Magnoliopsida</taxon>
        <taxon>eudicotyledons</taxon>
        <taxon>Gunneridae</taxon>
        <taxon>Pentapetalae</taxon>
        <taxon>asterids</taxon>
        <taxon>campanulids</taxon>
        <taxon>Aquifoliales</taxon>
        <taxon>Aquifoliaceae</taxon>
        <taxon>Ilex</taxon>
    </lineage>
</organism>
<dbReference type="InterPro" id="IPR017853">
    <property type="entry name" value="GH"/>
</dbReference>
<evidence type="ECO:0000256" key="4">
    <source>
        <dbReference type="ARBA" id="ARBA00012729"/>
    </source>
</evidence>
<comment type="similarity">
    <text evidence="3">Belongs to the glycosyl hydrolase 18 family. Chitinase class II subfamily.</text>
</comment>
<dbReference type="GO" id="GO:0005576">
    <property type="term" value="C:extracellular region"/>
    <property type="evidence" value="ECO:0007669"/>
    <property type="project" value="UniProtKB-SubCell"/>
</dbReference>
<keyword evidence="6 15" id="KW-0732">Signal</keyword>
<evidence type="ECO:0000256" key="5">
    <source>
        <dbReference type="ARBA" id="ARBA00022525"/>
    </source>
</evidence>
<dbReference type="FunFam" id="3.20.20.80:FF:000015">
    <property type="entry name" value="Acidic endochitinase SE2"/>
    <property type="match status" value="1"/>
</dbReference>
<dbReference type="EC" id="3.2.1.14" evidence="4"/>
<name>A0ABC8U5C6_9AQUA</name>
<accession>A0ABC8U5C6</accession>
<feature type="chain" id="PRO_5044797299" description="chitinase" evidence="15">
    <location>
        <begin position="26"/>
        <end position="306"/>
    </location>
</feature>
<comment type="function">
    <text evidence="13">This protein functions as a defense against chitin containing fungal pathogens.</text>
</comment>
<dbReference type="InterPro" id="IPR001579">
    <property type="entry name" value="Glyco_hydro_18_chit_AS"/>
</dbReference>
<keyword evidence="7 14" id="KW-0378">Hydrolase</keyword>
<feature type="signal peptide" evidence="15">
    <location>
        <begin position="1"/>
        <end position="25"/>
    </location>
</feature>
<evidence type="ECO:0000256" key="13">
    <source>
        <dbReference type="ARBA" id="ARBA00059418"/>
    </source>
</evidence>
<keyword evidence="8" id="KW-0146">Chitin degradation</keyword>
<comment type="subcellular location">
    <subcellularLocation>
        <location evidence="2">Secreted</location>
    </subcellularLocation>
</comment>
<evidence type="ECO:0000256" key="10">
    <source>
        <dbReference type="ARBA" id="ARBA00023277"/>
    </source>
</evidence>
<evidence type="ECO:0000256" key="6">
    <source>
        <dbReference type="ARBA" id="ARBA00022729"/>
    </source>
</evidence>
<dbReference type="Proteomes" id="UP001642360">
    <property type="component" value="Unassembled WGS sequence"/>
</dbReference>
<protein>
    <recommendedName>
        <fullName evidence="4">chitinase</fullName>
        <ecNumber evidence="4">3.2.1.14</ecNumber>
    </recommendedName>
</protein>
<dbReference type="SUPFAM" id="SSF51445">
    <property type="entry name" value="(Trans)glycosidases"/>
    <property type="match status" value="1"/>
</dbReference>
<keyword evidence="9" id="KW-1015">Disulfide bond</keyword>
<evidence type="ECO:0000256" key="8">
    <source>
        <dbReference type="ARBA" id="ARBA00023024"/>
    </source>
</evidence>
<dbReference type="InterPro" id="IPR050542">
    <property type="entry name" value="Glycosyl_Hydrlase18_Chitinase"/>
</dbReference>
<dbReference type="AlphaFoldDB" id="A0ABC8U5C6"/>
<evidence type="ECO:0000256" key="11">
    <source>
        <dbReference type="ARBA" id="ARBA00023295"/>
    </source>
</evidence>
<dbReference type="InterPro" id="IPR001223">
    <property type="entry name" value="Glyco_hydro18_cat"/>
</dbReference>
<keyword evidence="11 14" id="KW-0326">Glycosidase</keyword>
<keyword evidence="5" id="KW-0964">Secreted</keyword>
<dbReference type="InterPro" id="IPR045321">
    <property type="entry name" value="Cts1-like"/>
</dbReference>
<dbReference type="Gene3D" id="3.20.20.80">
    <property type="entry name" value="Glycosidases"/>
    <property type="match status" value="1"/>
</dbReference>
<evidence type="ECO:0000313" key="17">
    <source>
        <dbReference type="EMBL" id="CAK9176957.1"/>
    </source>
</evidence>